<organism evidence="2">
    <name type="scientific">freshwater metagenome</name>
    <dbReference type="NCBI Taxonomy" id="449393"/>
    <lineage>
        <taxon>unclassified sequences</taxon>
        <taxon>metagenomes</taxon>
        <taxon>ecological metagenomes</taxon>
    </lineage>
</organism>
<reference evidence="2" key="1">
    <citation type="submission" date="2020-05" db="EMBL/GenBank/DDBJ databases">
        <authorList>
            <person name="Chiriac C."/>
            <person name="Salcher M."/>
            <person name="Ghai R."/>
            <person name="Kavagutti S V."/>
        </authorList>
    </citation>
    <scope>NUCLEOTIDE SEQUENCE</scope>
</reference>
<dbReference type="InterPro" id="IPR051409">
    <property type="entry name" value="Atypical_kinase_ADCK"/>
</dbReference>
<accession>A0A6J7S553</accession>
<dbReference type="InterPro" id="IPR011009">
    <property type="entry name" value="Kinase-like_dom_sf"/>
</dbReference>
<proteinExistence type="predicted"/>
<protein>
    <submittedName>
        <fullName evidence="2">Unannotated protein</fullName>
    </submittedName>
</protein>
<dbReference type="PANTHER" id="PTHR43851">
    <property type="match status" value="1"/>
</dbReference>
<dbReference type="SUPFAM" id="SSF56112">
    <property type="entry name" value="Protein kinase-like (PK-like)"/>
    <property type="match status" value="1"/>
</dbReference>
<dbReference type="InterPro" id="IPR004147">
    <property type="entry name" value="ABC1_dom"/>
</dbReference>
<gene>
    <name evidence="2" type="ORF">UFOPK4237_00467</name>
</gene>
<sequence length="447" mass="49093">MVIFVPEFAYDQYTWACPTGGGAALNLFSRAASLAVVPVKSGARFAGAATISAFGGDKDAAYGKAMLASVEELTNALAKARGPVMKFGQLLALFSSTLPPEQAEMLSSLTRLYENAEPRPYKDVEEIFKRLPAGTVIDQVAVAAASLGQVHTATWPDGRHVAIKVQYPDAPRIVRSDLLQLRTFMPLIHRLIPTLDVKALLQEHADRLWDELDYMHEAKWQEEFRIVWAREHPGIVTIPTVVFADSTLLVTEWLPGIPYSNIQSAPAQQRDQAARNLARFTLWSPRVVGAIHADPHPGNFRLMDDGSIGVLDFGSVGHPAGEFTHLFVRTFQLAAADDLEGVRELWLNAGMIMNSTSAEELARIISLDVTPYVQPEFRFSSDWITERAGDWSDPGGSLEDAGKLSFPPNLLLEHRAITGMLALLTSIDATVDFQTVIDEAVAGEWIF</sequence>
<dbReference type="AlphaFoldDB" id="A0A6J7S553"/>
<dbReference type="Pfam" id="PF03109">
    <property type="entry name" value="ABC1"/>
    <property type="match status" value="1"/>
</dbReference>
<evidence type="ECO:0000313" key="2">
    <source>
        <dbReference type="EMBL" id="CAB5036425.1"/>
    </source>
</evidence>
<evidence type="ECO:0000259" key="1">
    <source>
        <dbReference type="Pfam" id="PF03109"/>
    </source>
</evidence>
<name>A0A6J7S553_9ZZZZ</name>
<dbReference type="EMBL" id="CAFBPZ010000019">
    <property type="protein sequence ID" value="CAB5036425.1"/>
    <property type="molecule type" value="Genomic_DNA"/>
</dbReference>
<dbReference type="PANTHER" id="PTHR43851:SF3">
    <property type="entry name" value="COENZYME Q8"/>
    <property type="match status" value="1"/>
</dbReference>
<feature type="domain" description="ABC1 atypical kinase-like" evidence="1">
    <location>
        <begin position="137"/>
        <end position="344"/>
    </location>
</feature>